<sequence>MIMESRHRPRLPKGFRYLASSDDLSSSSFSSNNIAIDLYISSNIERWVSNNDRYIAIAYGEKDVLGLMVLELHDDYIELAVLAKNYNKARYTKVGSRLAVLAESIARDLGKREIRLEAMQNSHRWWNETMHYEQYMPSYHDPAFGILTPKRKFLL</sequence>
<dbReference type="Proteomes" id="UP000236248">
    <property type="component" value="Chromosome NCAV"/>
</dbReference>
<keyword evidence="2" id="KW-1185">Reference proteome</keyword>
<dbReference type="Gene3D" id="3.40.630.30">
    <property type="match status" value="1"/>
</dbReference>
<dbReference type="RefSeq" id="WP_158648667.1">
    <property type="nucleotide sequence ID" value="NZ_LT981265.1"/>
</dbReference>
<dbReference type="EMBL" id="LT981265">
    <property type="protein sequence ID" value="SPC34622.1"/>
    <property type="molecule type" value="Genomic_DNA"/>
</dbReference>
<protein>
    <recommendedName>
        <fullName evidence="3">N-acetyltransferase domain-containing protein</fullName>
    </recommendedName>
</protein>
<dbReference type="GeneID" id="41595447"/>
<proteinExistence type="predicted"/>
<name>A0A2K5ASK3_9ARCH</name>
<dbReference type="SUPFAM" id="SSF55729">
    <property type="entry name" value="Acyl-CoA N-acyltransferases (Nat)"/>
    <property type="match status" value="1"/>
</dbReference>
<organism evidence="1 2">
    <name type="scientific">Candidatus Nitrosocaldus cavascurensis</name>
    <dbReference type="NCBI Taxonomy" id="2058097"/>
    <lineage>
        <taxon>Archaea</taxon>
        <taxon>Nitrososphaerota</taxon>
        <taxon>Nitrososphaeria</taxon>
        <taxon>Candidatus Nitrosocaldales</taxon>
        <taxon>Candidatus Nitrosocaldaceae</taxon>
        <taxon>Candidatus Nitrosocaldus</taxon>
    </lineage>
</organism>
<reference evidence="2" key="1">
    <citation type="submission" date="2018-01" db="EMBL/GenBank/DDBJ databases">
        <authorList>
            <person name="Kerou L M."/>
        </authorList>
    </citation>
    <scope>NUCLEOTIDE SEQUENCE [LARGE SCALE GENOMIC DNA]</scope>
    <source>
        <strain evidence="2">SCU2</strain>
    </source>
</reference>
<dbReference type="AlphaFoldDB" id="A0A2K5ASK3"/>
<evidence type="ECO:0000313" key="1">
    <source>
        <dbReference type="EMBL" id="SPC34622.1"/>
    </source>
</evidence>
<gene>
    <name evidence="1" type="ORF">NCAV_1456</name>
</gene>
<evidence type="ECO:0000313" key="2">
    <source>
        <dbReference type="Proteomes" id="UP000236248"/>
    </source>
</evidence>
<accession>A0A2K5ASK3</accession>
<evidence type="ECO:0008006" key="3">
    <source>
        <dbReference type="Google" id="ProtNLM"/>
    </source>
</evidence>
<dbReference type="KEGG" id="ncv:NCAV_1456"/>
<dbReference type="InterPro" id="IPR016181">
    <property type="entry name" value="Acyl_CoA_acyltransferase"/>
</dbReference>